<keyword evidence="1" id="KW-0378">Hydrolase</keyword>
<reference evidence="1" key="2">
    <citation type="journal article" date="2015" name="Data Brief">
        <title>Shoot transcriptome of the giant reed, Arundo donax.</title>
        <authorList>
            <person name="Barrero R.A."/>
            <person name="Guerrero F.D."/>
            <person name="Moolhuijzen P."/>
            <person name="Goolsby J.A."/>
            <person name="Tidwell J."/>
            <person name="Bellgard S.E."/>
            <person name="Bellgard M.I."/>
        </authorList>
    </citation>
    <scope>NUCLEOTIDE SEQUENCE</scope>
    <source>
        <tissue evidence="1">Shoot tissue taken approximately 20 cm above the soil surface</tissue>
    </source>
</reference>
<evidence type="ECO:0000313" key="1">
    <source>
        <dbReference type="EMBL" id="JAE03423.1"/>
    </source>
</evidence>
<organism evidence="1">
    <name type="scientific">Arundo donax</name>
    <name type="common">Giant reed</name>
    <name type="synonym">Donax arundinaceus</name>
    <dbReference type="NCBI Taxonomy" id="35708"/>
    <lineage>
        <taxon>Eukaryota</taxon>
        <taxon>Viridiplantae</taxon>
        <taxon>Streptophyta</taxon>
        <taxon>Embryophyta</taxon>
        <taxon>Tracheophyta</taxon>
        <taxon>Spermatophyta</taxon>
        <taxon>Magnoliopsida</taxon>
        <taxon>Liliopsida</taxon>
        <taxon>Poales</taxon>
        <taxon>Poaceae</taxon>
        <taxon>PACMAD clade</taxon>
        <taxon>Arundinoideae</taxon>
        <taxon>Arundineae</taxon>
        <taxon>Arundo</taxon>
    </lineage>
</organism>
<reference evidence="1" key="1">
    <citation type="submission" date="2014-09" db="EMBL/GenBank/DDBJ databases">
        <authorList>
            <person name="Magalhaes I.L.F."/>
            <person name="Oliveira U."/>
            <person name="Santos F.R."/>
            <person name="Vidigal T.H.D.A."/>
            <person name="Brescovit A.D."/>
            <person name="Santos A.J."/>
        </authorList>
    </citation>
    <scope>NUCLEOTIDE SEQUENCE</scope>
    <source>
        <tissue evidence="1">Shoot tissue taken approximately 20 cm above the soil surface</tissue>
    </source>
</reference>
<dbReference type="AlphaFoldDB" id="A0A0A9NNS7"/>
<dbReference type="GO" id="GO:0016787">
    <property type="term" value="F:hydrolase activity"/>
    <property type="evidence" value="ECO:0007669"/>
    <property type="project" value="UniProtKB-KW"/>
</dbReference>
<proteinExistence type="predicted"/>
<dbReference type="EMBL" id="GBRH01194473">
    <property type="protein sequence ID" value="JAE03423.1"/>
    <property type="molecule type" value="Transcribed_RNA"/>
</dbReference>
<protein>
    <submittedName>
        <fullName evidence="1">Similar to ubiquitin carboxyl-terminal hydrolase family protein</fullName>
    </submittedName>
</protein>
<accession>A0A0A9NNS7</accession>
<name>A0A0A9NNS7_ARUDO</name>
<sequence length="29" mass="3226">MLIHYLWIWNQNLSGSHLPSSLGGSPGPY</sequence>